<protein>
    <submittedName>
        <fullName evidence="1">Uncharacterized protein</fullName>
    </submittedName>
</protein>
<evidence type="ECO:0000313" key="1">
    <source>
        <dbReference type="EMBL" id="HEF87164.1"/>
    </source>
</evidence>
<organism evidence="1">
    <name type="scientific">Thermosphaera aggregans</name>
    <dbReference type="NCBI Taxonomy" id="54254"/>
    <lineage>
        <taxon>Archaea</taxon>
        <taxon>Thermoproteota</taxon>
        <taxon>Thermoprotei</taxon>
        <taxon>Desulfurococcales</taxon>
        <taxon>Desulfurococcaceae</taxon>
        <taxon>Thermosphaera</taxon>
    </lineage>
</organism>
<name>A0A7C2FXI3_9CREN</name>
<proteinExistence type="predicted"/>
<dbReference type="EMBL" id="DSJT01000011">
    <property type="protein sequence ID" value="HEF87164.1"/>
    <property type="molecule type" value="Genomic_DNA"/>
</dbReference>
<dbReference type="AlphaFoldDB" id="A0A7C2FXI3"/>
<sequence>MKSLVDKYEETLTQAKIAVGYVGVDDNRVMVFLKGLDKLLEESAFLFLNSDKFSKRYLIGDLGRFVRAYYSYLKIIGIPYLIDLLEDLLERLENSACKDCIDKTRSLITGFNQLLDNLRYREEPP</sequence>
<gene>
    <name evidence="1" type="ORF">ENP55_02480</name>
</gene>
<accession>A0A7C2FXI3</accession>
<reference evidence="1" key="1">
    <citation type="journal article" date="2020" name="mSystems">
        <title>Genome- and Community-Level Interaction Insights into Carbon Utilization and Element Cycling Functions of Hydrothermarchaeota in Hydrothermal Sediment.</title>
        <authorList>
            <person name="Zhou Z."/>
            <person name="Liu Y."/>
            <person name="Xu W."/>
            <person name="Pan J."/>
            <person name="Luo Z.H."/>
            <person name="Li M."/>
        </authorList>
    </citation>
    <scope>NUCLEOTIDE SEQUENCE [LARGE SCALE GENOMIC DNA]</scope>
    <source>
        <strain evidence="1">SpSt-23</strain>
    </source>
</reference>
<comment type="caution">
    <text evidence="1">The sequence shown here is derived from an EMBL/GenBank/DDBJ whole genome shotgun (WGS) entry which is preliminary data.</text>
</comment>